<gene>
    <name evidence="1" type="ORF">U27_00524</name>
</gene>
<reference evidence="1" key="1">
    <citation type="journal article" date="2015" name="PeerJ">
        <title>First genomic representation of candidate bacterial phylum KSB3 points to enhanced environmental sensing as a trigger of wastewater bulking.</title>
        <authorList>
            <person name="Sekiguchi Y."/>
            <person name="Ohashi A."/>
            <person name="Parks D.H."/>
            <person name="Yamauchi T."/>
            <person name="Tyson G.W."/>
            <person name="Hugenholtz P."/>
        </authorList>
    </citation>
    <scope>NUCLEOTIDE SEQUENCE [LARGE SCALE GENOMIC DNA]</scope>
</reference>
<dbReference type="SUPFAM" id="SSF53850">
    <property type="entry name" value="Periplasmic binding protein-like II"/>
    <property type="match status" value="1"/>
</dbReference>
<proteinExistence type="predicted"/>
<name>A0A081C7S2_VECG1</name>
<sequence length="317" mass="34800">MAKKWMIKASVLLRLAIVSVLWIVAGGGGLRVEAESQGSPPSGQEVRIPISLGVDAQSIQQRETSSKDVQAAWDVWYEGIGKTYGISLTINVYEDLQALVQDFNMGRLDLAITTALNYLRMTPQIEPNRDSDIYGVIVNGKKTYQYLALTRLDAGVADITDVCGKACLIRADDAAGTLYLNTLLLKHGQPDLSACFEEVKESPSFSQVALGVFFKKGGVGVTTKSVFDTMVDLNPQLGKQLTILATSPELANGIFFFHKQVSPELKTLLLKHILNLQATSYGQQILLLYKIDDVAQFEPADLDSVKTLLQEYEQLKP</sequence>
<dbReference type="Proteomes" id="UP000030661">
    <property type="component" value="Unassembled WGS sequence"/>
</dbReference>
<dbReference type="STRING" id="1499967.U27_00524"/>
<protein>
    <submittedName>
        <fullName evidence="1">ABC-type phosphate/phosphonate transport system periplasmic component-like protein</fullName>
    </submittedName>
</protein>
<dbReference type="Gene3D" id="3.40.190.10">
    <property type="entry name" value="Periplasmic binding protein-like II"/>
    <property type="match status" value="2"/>
</dbReference>
<dbReference type="PANTHER" id="PTHR35841:SF1">
    <property type="entry name" value="PHOSPHONATES-BINDING PERIPLASMIC PROTEIN"/>
    <property type="match status" value="1"/>
</dbReference>
<dbReference type="PANTHER" id="PTHR35841">
    <property type="entry name" value="PHOSPHONATES-BINDING PERIPLASMIC PROTEIN"/>
    <property type="match status" value="1"/>
</dbReference>
<evidence type="ECO:0000313" key="1">
    <source>
        <dbReference type="EMBL" id="GAK60627.1"/>
    </source>
</evidence>
<evidence type="ECO:0000313" key="2">
    <source>
        <dbReference type="Proteomes" id="UP000030661"/>
    </source>
</evidence>
<dbReference type="AlphaFoldDB" id="A0A081C7S2"/>
<keyword evidence="2" id="KW-1185">Reference proteome</keyword>
<dbReference type="eggNOG" id="COG3221">
    <property type="taxonomic scope" value="Bacteria"/>
</dbReference>
<organism evidence="1">
    <name type="scientific">Vecturithrix granuli</name>
    <dbReference type="NCBI Taxonomy" id="1499967"/>
    <lineage>
        <taxon>Bacteria</taxon>
        <taxon>Candidatus Moduliflexota</taxon>
        <taxon>Candidatus Vecturitrichia</taxon>
        <taxon>Candidatus Vecturitrichales</taxon>
        <taxon>Candidatus Vecturitrichaceae</taxon>
        <taxon>Candidatus Vecturithrix</taxon>
    </lineage>
</organism>
<dbReference type="Pfam" id="PF12974">
    <property type="entry name" value="Phosphonate-bd"/>
    <property type="match status" value="1"/>
</dbReference>
<dbReference type="EMBL" id="DF820474">
    <property type="protein sequence ID" value="GAK60627.1"/>
    <property type="molecule type" value="Genomic_DNA"/>
</dbReference>
<accession>A0A081C7S2</accession>
<dbReference type="HOGENOM" id="CLU_876204_0_0_0"/>